<dbReference type="PANTHER" id="PTHR21054:SF2">
    <property type="entry name" value="MIP04191P"/>
    <property type="match status" value="1"/>
</dbReference>
<dbReference type="SMART" id="SM00915">
    <property type="entry name" value="Jacalin"/>
    <property type="match status" value="1"/>
</dbReference>
<protein>
    <recommendedName>
        <fullName evidence="2">Jacalin-type lectin domain-containing protein</fullName>
    </recommendedName>
</protein>
<dbReference type="InterPro" id="IPR053002">
    <property type="entry name" value="Metalloproteinase_M10B"/>
</dbReference>
<dbReference type="InterPro" id="IPR021917">
    <property type="entry name" value="Unchr_Zn-peptidase-like"/>
</dbReference>
<comment type="caution">
    <text evidence="3">The sequence shown here is derived from an EMBL/GenBank/DDBJ whole genome shotgun (WGS) entry which is preliminary data.</text>
</comment>
<name>A0A642V7Z5_9ASCO</name>
<evidence type="ECO:0000313" key="3">
    <source>
        <dbReference type="EMBL" id="KAA8915948.1"/>
    </source>
</evidence>
<feature type="compositionally biased region" description="Polar residues" evidence="1">
    <location>
        <begin position="31"/>
        <end position="47"/>
    </location>
</feature>
<dbReference type="Gene3D" id="2.100.10.30">
    <property type="entry name" value="Jacalin-like lectin domain"/>
    <property type="match status" value="1"/>
</dbReference>
<dbReference type="EMBL" id="SWFS01000131">
    <property type="protein sequence ID" value="KAA8915948.1"/>
    <property type="molecule type" value="Genomic_DNA"/>
</dbReference>
<dbReference type="VEuPathDB" id="FungiDB:TRICI_001962"/>
<evidence type="ECO:0000313" key="4">
    <source>
        <dbReference type="Proteomes" id="UP000761534"/>
    </source>
</evidence>
<gene>
    <name evidence="3" type="ORF">TRICI_001962</name>
</gene>
<evidence type="ECO:0000256" key="1">
    <source>
        <dbReference type="SAM" id="MobiDB-lite"/>
    </source>
</evidence>
<proteinExistence type="predicted"/>
<feature type="region of interest" description="Disordered" evidence="1">
    <location>
        <begin position="7"/>
        <end position="52"/>
    </location>
</feature>
<dbReference type="Pfam" id="PF01419">
    <property type="entry name" value="Jacalin"/>
    <property type="match status" value="1"/>
</dbReference>
<accession>A0A642V7Z5</accession>
<dbReference type="Pfam" id="PF12044">
    <property type="entry name" value="Metallopep"/>
    <property type="match status" value="1"/>
</dbReference>
<dbReference type="PROSITE" id="PS51752">
    <property type="entry name" value="JACALIN_LECTIN"/>
    <property type="match status" value="1"/>
</dbReference>
<dbReference type="AlphaFoldDB" id="A0A642V7Z5"/>
<keyword evidence="4" id="KW-1185">Reference proteome</keyword>
<dbReference type="SUPFAM" id="SSF51101">
    <property type="entry name" value="Mannose-binding lectins"/>
    <property type="match status" value="1"/>
</dbReference>
<dbReference type="InterPro" id="IPR001229">
    <property type="entry name" value="Jacalin-like_lectin_dom"/>
</dbReference>
<dbReference type="InterPro" id="IPR036404">
    <property type="entry name" value="Jacalin-like_lectin_dom_sf"/>
</dbReference>
<dbReference type="PANTHER" id="PTHR21054">
    <property type="entry name" value="ZINC METALLOPROTEINASE-RELATED"/>
    <property type="match status" value="1"/>
</dbReference>
<sequence>MASFLHKFSSHHQGGGQQQQPMGAGTPPPVNQDTKPQGHNTTTQGSANPMAPRFLNINHNDVVYERIFLLHGTAGSVGHQFDGSVVVYHHLNSFPPQRFPVTDGYFKALVHLEPGPNQVRVEFEAPSLNIHPVSSSVLIHYTPLLQNPPLHLVLLLGKDSPGTFDSPKYKRDREGNGLELAKKKLRMAGYMMQAFTDEQMFRNGFGHRTFRLYEEWDKDTVSNRDNICRTTAKVHVIRTDKTVAELRDPDKAQQNPDGKDKGALFSIALDTLKKQGGFFDIGQECHVACIFVDTHWDPQRKLVLAHAALGGGANNIRLAIFGGHSLHAWPSCLEEVVPCFLDDTLTDTSQVGNDAKQSGTSWEALNIGQGAFMHEIGHLLGCPHQPHGVMLRDYVTWNRSFMPTEAKRCERTGKGGLRLALQKDECGWHRLDTLRFRFHPSFRMPWEYPMPLEVTRPNLYPVEGGAFARSATGIYCVEIHVDGNCKAHLEFVDRPQTELFLIEGDLRQQLPDKFRGTDKKMKLMVLACGEQQTEVGDFGDLMRNGRMQLQTGVTAFKSNKLGGGSGNEMVTPFPAHAPIRTVKIHHGRAIDGVEIVLGDGSGHLFGKRGGSPTDLNLEPGEQLLGFYVRTGAWMDGIQVITNRRRSEIFGNPKGGKGHELIPPHGFNVAGIYGNVGSWIISIGLLYA</sequence>
<reference evidence="3" key="1">
    <citation type="journal article" date="2019" name="G3 (Bethesda)">
        <title>Genome Assemblies of Two Rare Opportunistic Yeast Pathogens: Diutina rugosa (syn. Candida rugosa) and Trichomonascus ciferrii (syn. Candida ciferrii).</title>
        <authorList>
            <person name="Mixao V."/>
            <person name="Saus E."/>
            <person name="Hansen A.P."/>
            <person name="Lass-Florl C."/>
            <person name="Gabaldon T."/>
        </authorList>
    </citation>
    <scope>NUCLEOTIDE SEQUENCE</scope>
    <source>
        <strain evidence="3">CBS 4856</strain>
    </source>
</reference>
<dbReference type="Proteomes" id="UP000761534">
    <property type="component" value="Unassembled WGS sequence"/>
</dbReference>
<evidence type="ECO:0000259" key="2">
    <source>
        <dbReference type="PROSITE" id="PS51752"/>
    </source>
</evidence>
<dbReference type="GO" id="GO:0005737">
    <property type="term" value="C:cytoplasm"/>
    <property type="evidence" value="ECO:0007669"/>
    <property type="project" value="TreeGrafter"/>
</dbReference>
<dbReference type="OrthoDB" id="74460at2759"/>
<feature type="domain" description="Jacalin-type lectin" evidence="2">
    <location>
        <begin position="555"/>
        <end position="687"/>
    </location>
</feature>
<organism evidence="3 4">
    <name type="scientific">Trichomonascus ciferrii</name>
    <dbReference type="NCBI Taxonomy" id="44093"/>
    <lineage>
        <taxon>Eukaryota</taxon>
        <taxon>Fungi</taxon>
        <taxon>Dikarya</taxon>
        <taxon>Ascomycota</taxon>
        <taxon>Saccharomycotina</taxon>
        <taxon>Dipodascomycetes</taxon>
        <taxon>Dipodascales</taxon>
        <taxon>Trichomonascaceae</taxon>
        <taxon>Trichomonascus</taxon>
        <taxon>Trichomonascus ciferrii complex</taxon>
    </lineage>
</organism>